<dbReference type="EMBL" id="CAJVQC010176569">
    <property type="protein sequence ID" value="CAG8851496.1"/>
    <property type="molecule type" value="Genomic_DNA"/>
</dbReference>
<evidence type="ECO:0000313" key="2">
    <source>
        <dbReference type="Proteomes" id="UP000789920"/>
    </source>
</evidence>
<gene>
    <name evidence="1" type="ORF">RPERSI_LOCUS36593</name>
</gene>
<name>A0ACA9SZH5_9GLOM</name>
<evidence type="ECO:0000313" key="1">
    <source>
        <dbReference type="EMBL" id="CAG8851496.1"/>
    </source>
</evidence>
<feature type="non-terminal residue" evidence="1">
    <location>
        <position position="140"/>
    </location>
</feature>
<organism evidence="1 2">
    <name type="scientific">Racocetra persica</name>
    <dbReference type="NCBI Taxonomy" id="160502"/>
    <lineage>
        <taxon>Eukaryota</taxon>
        <taxon>Fungi</taxon>
        <taxon>Fungi incertae sedis</taxon>
        <taxon>Mucoromycota</taxon>
        <taxon>Glomeromycotina</taxon>
        <taxon>Glomeromycetes</taxon>
        <taxon>Diversisporales</taxon>
        <taxon>Gigasporaceae</taxon>
        <taxon>Racocetra</taxon>
    </lineage>
</organism>
<proteinExistence type="predicted"/>
<accession>A0ACA9SZH5</accession>
<sequence length="140" mass="15474">KLIQDMEDGTSFIHKHPRNVEKSLPNSLIRKQIVKLANMNINHFDIFSFLAIDERDNELVAEAKSLPGQRIVRVPNIAYAPTSAIYDSASRSATYYSPPPPPAANFYSDAPPAEQSPSAANYNPILANFFSSLLPRKASS</sequence>
<reference evidence="1" key="1">
    <citation type="submission" date="2021-06" db="EMBL/GenBank/DDBJ databases">
        <authorList>
            <person name="Kallberg Y."/>
            <person name="Tangrot J."/>
            <person name="Rosling A."/>
        </authorList>
    </citation>
    <scope>NUCLEOTIDE SEQUENCE</scope>
    <source>
        <strain evidence="1">MA461A</strain>
    </source>
</reference>
<protein>
    <submittedName>
        <fullName evidence="1">28789_t:CDS:1</fullName>
    </submittedName>
</protein>
<comment type="caution">
    <text evidence="1">The sequence shown here is derived from an EMBL/GenBank/DDBJ whole genome shotgun (WGS) entry which is preliminary data.</text>
</comment>
<keyword evidence="2" id="KW-1185">Reference proteome</keyword>
<dbReference type="Proteomes" id="UP000789920">
    <property type="component" value="Unassembled WGS sequence"/>
</dbReference>
<feature type="non-terminal residue" evidence="1">
    <location>
        <position position="1"/>
    </location>
</feature>